<evidence type="ECO:0000256" key="14">
    <source>
        <dbReference type="SAM" id="SignalP"/>
    </source>
</evidence>
<evidence type="ECO:0000256" key="11">
    <source>
        <dbReference type="ARBA" id="ARBA00045708"/>
    </source>
</evidence>
<dbReference type="InterPro" id="IPR000257">
    <property type="entry name" value="Uroporphyrinogen_deCOase"/>
</dbReference>
<evidence type="ECO:0000256" key="4">
    <source>
        <dbReference type="ARBA" id="ARBA00011738"/>
    </source>
</evidence>
<feature type="signal peptide" evidence="14">
    <location>
        <begin position="1"/>
        <end position="16"/>
    </location>
</feature>
<protein>
    <recommendedName>
        <fullName evidence="6">Uroporphyrinogen decarboxylase</fullName>
        <ecNumber evidence="5">4.1.1.37</ecNumber>
    </recommendedName>
</protein>
<evidence type="ECO:0000259" key="15">
    <source>
        <dbReference type="Pfam" id="PF01208"/>
    </source>
</evidence>
<keyword evidence="14" id="KW-0732">Signal</keyword>
<accession>A0A8J5XFF5</accession>
<comment type="pathway">
    <text evidence="2">Porphyrin-containing compound metabolism; protoporphyrin-IX biosynthesis; coproporphyrinogen-III from 5-aminolevulinate: step 4/4.</text>
</comment>
<evidence type="ECO:0000256" key="12">
    <source>
        <dbReference type="ARBA" id="ARBA00047341"/>
    </source>
</evidence>
<dbReference type="PANTHER" id="PTHR21091">
    <property type="entry name" value="METHYLTETRAHYDROFOLATE:HOMOCYSTEINE METHYLTRANSFERASE RELATED"/>
    <property type="match status" value="1"/>
</dbReference>
<comment type="function">
    <text evidence="11">Catalyzes the sequential decarboxylation of the four acetate side chains of uroporphyrinogen to form coproporphyrinogen and participates in the fifth step in the heme biosynthetic pathway. Isomer I or isomer III of uroporphyrinogen may serve as substrate, but only coproporphyrinogen III can ultimately be converted to heme. In vitro also decarboxylates pentacarboxylate porphyrinogen I.</text>
</comment>
<proteinExistence type="inferred from homology"/>
<comment type="subcellular location">
    <subcellularLocation>
        <location evidence="1">Cytoplasm</location>
        <location evidence="1">Cytosol</location>
    </subcellularLocation>
</comment>
<evidence type="ECO:0000256" key="6">
    <source>
        <dbReference type="ARBA" id="ARBA00014308"/>
    </source>
</evidence>
<feature type="domain" description="Uroporphyrinogen decarboxylase (URO-D)" evidence="15">
    <location>
        <begin position="39"/>
        <end position="388"/>
    </location>
</feature>
<comment type="catalytic activity">
    <reaction evidence="13">
        <text>uroporphyrinogen III + 4 H(+) = coproporphyrinogen III + 4 CO2</text>
        <dbReference type="Rhea" id="RHEA:19865"/>
        <dbReference type="ChEBI" id="CHEBI:15378"/>
        <dbReference type="ChEBI" id="CHEBI:16526"/>
        <dbReference type="ChEBI" id="CHEBI:57308"/>
        <dbReference type="ChEBI" id="CHEBI:57309"/>
        <dbReference type="EC" id="4.1.1.37"/>
    </reaction>
    <physiologicalReaction direction="left-to-right" evidence="13">
        <dbReference type="Rhea" id="RHEA:19866"/>
    </physiologicalReaction>
</comment>
<comment type="similarity">
    <text evidence="3">Belongs to the uroporphyrinogen decarboxylase family.</text>
</comment>
<dbReference type="FunFam" id="3.20.20.210:FF:000008">
    <property type="entry name" value="Uroporphyrinogen decarboxylase"/>
    <property type="match status" value="1"/>
</dbReference>
<name>A0A8J5XFF5_DIALT</name>
<keyword evidence="8" id="KW-0210">Decarboxylase</keyword>
<dbReference type="InterPro" id="IPR038071">
    <property type="entry name" value="UROD/MetE-like_sf"/>
</dbReference>
<dbReference type="UniPathway" id="UPA00251">
    <property type="reaction ID" value="UER00321"/>
</dbReference>
<dbReference type="OrthoDB" id="339900at2759"/>
<sequence>MLHVLLLAGGPAVARAVGVGAALSPVLPGSALASSDARKADLIVRAAKGQPVERTPVWLFRQAGRHLPEYQAYKQARGKNFVQLLDDPRDVAECTLQPLRRYDLDAAILFSDILVVPQALGIEVTMPGGKGIQVPRPLSTPAEARELLARGADVDVRIGLAHVLEAVSLIRERLDGVVPLIGFSAAPWTLFYYMVGGSGRKNTDAGERWLREEPELSAALLDLLTDVVVEYASAQVVCGAQLVQIFEAMGEHISRESMGAFALPAMRKIVGALKARHPDTPVMVFSRDATYCNDELLAAGYDVVTLDCATERAQARREALARGKALQGNFNPALLRRAEGGSEEAVRAETARMLRALGPDRLIANLGSGLEGTEDPTLCDAFVNDVHRLSEAMLAESA</sequence>
<evidence type="ECO:0000313" key="16">
    <source>
        <dbReference type="EMBL" id="KAG8464101.1"/>
    </source>
</evidence>
<evidence type="ECO:0000256" key="8">
    <source>
        <dbReference type="ARBA" id="ARBA00022793"/>
    </source>
</evidence>
<evidence type="ECO:0000313" key="17">
    <source>
        <dbReference type="Proteomes" id="UP000751190"/>
    </source>
</evidence>
<dbReference type="NCBIfam" id="TIGR01464">
    <property type="entry name" value="hemE"/>
    <property type="match status" value="1"/>
</dbReference>
<evidence type="ECO:0000256" key="10">
    <source>
        <dbReference type="ARBA" id="ARBA00023244"/>
    </source>
</evidence>
<dbReference type="EMBL" id="JAGTXO010000014">
    <property type="protein sequence ID" value="KAG8464101.1"/>
    <property type="molecule type" value="Genomic_DNA"/>
</dbReference>
<dbReference type="PANTHER" id="PTHR21091:SF169">
    <property type="entry name" value="UROPORPHYRINOGEN DECARBOXYLASE"/>
    <property type="match status" value="1"/>
</dbReference>
<evidence type="ECO:0000256" key="5">
    <source>
        <dbReference type="ARBA" id="ARBA00012288"/>
    </source>
</evidence>
<keyword evidence="17" id="KW-1185">Reference proteome</keyword>
<evidence type="ECO:0000256" key="2">
    <source>
        <dbReference type="ARBA" id="ARBA00004804"/>
    </source>
</evidence>
<keyword evidence="7" id="KW-0963">Cytoplasm</keyword>
<dbReference type="GO" id="GO:0005829">
    <property type="term" value="C:cytosol"/>
    <property type="evidence" value="ECO:0007669"/>
    <property type="project" value="UniProtKB-SubCell"/>
</dbReference>
<feature type="chain" id="PRO_5035201975" description="Uroporphyrinogen decarboxylase" evidence="14">
    <location>
        <begin position="17"/>
        <end position="398"/>
    </location>
</feature>
<comment type="catalytic activity">
    <reaction evidence="12">
        <text>uroporphyrinogen I + 4 H(+) = coproporphyrinogen I + 4 CO2</text>
        <dbReference type="Rhea" id="RHEA:31239"/>
        <dbReference type="ChEBI" id="CHEBI:15378"/>
        <dbReference type="ChEBI" id="CHEBI:16526"/>
        <dbReference type="ChEBI" id="CHEBI:62626"/>
        <dbReference type="ChEBI" id="CHEBI:62631"/>
    </reaction>
    <physiologicalReaction direction="left-to-right" evidence="12">
        <dbReference type="Rhea" id="RHEA:31240"/>
    </physiologicalReaction>
</comment>
<evidence type="ECO:0000256" key="1">
    <source>
        <dbReference type="ARBA" id="ARBA00004514"/>
    </source>
</evidence>
<dbReference type="GO" id="GO:0006782">
    <property type="term" value="P:protoporphyrinogen IX biosynthetic process"/>
    <property type="evidence" value="ECO:0007669"/>
    <property type="project" value="UniProtKB-UniPathway"/>
</dbReference>
<evidence type="ECO:0000256" key="13">
    <source>
        <dbReference type="ARBA" id="ARBA00048411"/>
    </source>
</evidence>
<dbReference type="Gene3D" id="3.20.20.210">
    <property type="match status" value="1"/>
</dbReference>
<comment type="caution">
    <text evidence="16">The sequence shown here is derived from an EMBL/GenBank/DDBJ whole genome shotgun (WGS) entry which is preliminary data.</text>
</comment>
<dbReference type="Proteomes" id="UP000751190">
    <property type="component" value="Unassembled WGS sequence"/>
</dbReference>
<dbReference type="SUPFAM" id="SSF51726">
    <property type="entry name" value="UROD/MetE-like"/>
    <property type="match status" value="1"/>
</dbReference>
<dbReference type="OMA" id="VFEAMCE"/>
<keyword evidence="9" id="KW-0456">Lyase</keyword>
<evidence type="ECO:0000256" key="7">
    <source>
        <dbReference type="ARBA" id="ARBA00022490"/>
    </source>
</evidence>
<gene>
    <name evidence="16" type="ORF">KFE25_000269</name>
</gene>
<dbReference type="EC" id="4.1.1.37" evidence="5"/>
<keyword evidence="10" id="KW-0627">Porphyrin biosynthesis</keyword>
<organism evidence="16 17">
    <name type="scientific">Diacronema lutheri</name>
    <name type="common">Unicellular marine alga</name>
    <name type="synonym">Monochrysis lutheri</name>
    <dbReference type="NCBI Taxonomy" id="2081491"/>
    <lineage>
        <taxon>Eukaryota</taxon>
        <taxon>Haptista</taxon>
        <taxon>Haptophyta</taxon>
        <taxon>Pavlovophyceae</taxon>
        <taxon>Pavlovales</taxon>
        <taxon>Pavlovaceae</taxon>
        <taxon>Diacronema</taxon>
    </lineage>
</organism>
<dbReference type="AlphaFoldDB" id="A0A8J5XFF5"/>
<dbReference type="GO" id="GO:0004853">
    <property type="term" value="F:uroporphyrinogen decarboxylase activity"/>
    <property type="evidence" value="ECO:0007669"/>
    <property type="project" value="UniProtKB-EC"/>
</dbReference>
<evidence type="ECO:0000256" key="3">
    <source>
        <dbReference type="ARBA" id="ARBA00009935"/>
    </source>
</evidence>
<reference evidence="16" key="1">
    <citation type="submission" date="2021-05" db="EMBL/GenBank/DDBJ databases">
        <title>The genome of the haptophyte Pavlova lutheri (Diacronema luteri, Pavlovales) - a model for lipid biosynthesis in eukaryotic algae.</title>
        <authorList>
            <person name="Hulatt C.J."/>
            <person name="Posewitz M.C."/>
        </authorList>
    </citation>
    <scope>NUCLEOTIDE SEQUENCE</scope>
    <source>
        <strain evidence="16">NIVA-4/92</strain>
    </source>
</reference>
<dbReference type="InterPro" id="IPR006361">
    <property type="entry name" value="Uroporphyrinogen_deCO2ase_HemE"/>
</dbReference>
<evidence type="ECO:0000256" key="9">
    <source>
        <dbReference type="ARBA" id="ARBA00023239"/>
    </source>
</evidence>
<comment type="subunit">
    <text evidence="4">Homodimer.</text>
</comment>
<dbReference type="Pfam" id="PF01208">
    <property type="entry name" value="URO-D"/>
    <property type="match status" value="1"/>
</dbReference>